<proteinExistence type="predicted"/>
<evidence type="ECO:0000313" key="2">
    <source>
        <dbReference type="Proteomes" id="UP001054837"/>
    </source>
</evidence>
<evidence type="ECO:0000313" key="1">
    <source>
        <dbReference type="EMBL" id="GIY90659.1"/>
    </source>
</evidence>
<dbReference type="AlphaFoldDB" id="A0AAV4X9S5"/>
<sequence length="111" mass="12575">MPIQQNASIHVMNCFFNLFSSETFNRDLHAVSLDALSNVSIEASFIHEFKPRNPIRWPRMKPALSFERDAPPSIRIIKGPLFDQQKPGLLSDILKPVKVPAFMGDEKANIV</sequence>
<accession>A0AAV4X9S5</accession>
<reference evidence="1 2" key="1">
    <citation type="submission" date="2021-06" db="EMBL/GenBank/DDBJ databases">
        <title>Caerostris darwini draft genome.</title>
        <authorList>
            <person name="Kono N."/>
            <person name="Arakawa K."/>
        </authorList>
    </citation>
    <scope>NUCLEOTIDE SEQUENCE [LARGE SCALE GENOMIC DNA]</scope>
</reference>
<keyword evidence="2" id="KW-1185">Reference proteome</keyword>
<organism evidence="1 2">
    <name type="scientific">Caerostris darwini</name>
    <dbReference type="NCBI Taxonomy" id="1538125"/>
    <lineage>
        <taxon>Eukaryota</taxon>
        <taxon>Metazoa</taxon>
        <taxon>Ecdysozoa</taxon>
        <taxon>Arthropoda</taxon>
        <taxon>Chelicerata</taxon>
        <taxon>Arachnida</taxon>
        <taxon>Araneae</taxon>
        <taxon>Araneomorphae</taxon>
        <taxon>Entelegynae</taxon>
        <taxon>Araneoidea</taxon>
        <taxon>Araneidae</taxon>
        <taxon>Caerostris</taxon>
    </lineage>
</organism>
<dbReference type="Proteomes" id="UP001054837">
    <property type="component" value="Unassembled WGS sequence"/>
</dbReference>
<dbReference type="EMBL" id="BPLQ01015716">
    <property type="protein sequence ID" value="GIY90659.1"/>
    <property type="molecule type" value="Genomic_DNA"/>
</dbReference>
<protein>
    <submittedName>
        <fullName evidence="1">Uncharacterized protein</fullName>
    </submittedName>
</protein>
<comment type="caution">
    <text evidence="1">The sequence shown here is derived from an EMBL/GenBank/DDBJ whole genome shotgun (WGS) entry which is preliminary data.</text>
</comment>
<gene>
    <name evidence="1" type="ORF">CDAR_167171</name>
</gene>
<name>A0AAV4X9S5_9ARAC</name>